<feature type="region of interest" description="Disordered" evidence="1">
    <location>
        <begin position="1"/>
        <end position="62"/>
    </location>
</feature>
<keyword evidence="3" id="KW-1185">Reference proteome</keyword>
<accession>A0A6J5FDU1</accession>
<evidence type="ECO:0000256" key="1">
    <source>
        <dbReference type="SAM" id="MobiDB-lite"/>
    </source>
</evidence>
<name>A0A6J5FDU1_9BURK</name>
<evidence type="ECO:0000313" key="2">
    <source>
        <dbReference type="EMBL" id="CAB3775365.1"/>
    </source>
</evidence>
<reference evidence="2 3" key="1">
    <citation type="submission" date="2020-04" db="EMBL/GenBank/DDBJ databases">
        <authorList>
            <person name="De Canck E."/>
        </authorList>
    </citation>
    <scope>NUCLEOTIDE SEQUENCE [LARGE SCALE GENOMIC DNA]</scope>
    <source>
        <strain evidence="2 3">LMG 29542</strain>
    </source>
</reference>
<organism evidence="2 3">
    <name type="scientific">Paraburkholderia humisilvae</name>
    <dbReference type="NCBI Taxonomy" id="627669"/>
    <lineage>
        <taxon>Bacteria</taxon>
        <taxon>Pseudomonadati</taxon>
        <taxon>Pseudomonadota</taxon>
        <taxon>Betaproteobacteria</taxon>
        <taxon>Burkholderiales</taxon>
        <taxon>Burkholderiaceae</taxon>
        <taxon>Paraburkholderia</taxon>
    </lineage>
</organism>
<proteinExistence type="predicted"/>
<gene>
    <name evidence="2" type="ORF">LMG29542_08747</name>
</gene>
<protein>
    <submittedName>
        <fullName evidence="2">Uncharacterized protein</fullName>
    </submittedName>
</protein>
<dbReference type="Proteomes" id="UP000494363">
    <property type="component" value="Unassembled WGS sequence"/>
</dbReference>
<dbReference type="EMBL" id="CADIKH010000482">
    <property type="protein sequence ID" value="CAB3775365.1"/>
    <property type="molecule type" value="Genomic_DNA"/>
</dbReference>
<sequence>MPIATDRLITLPPGRNWHSPSRSVNSAALSQRCCSTKVRRASGSAPPNDVRPNLRNPLKISPTVGTASAVDIEAGATGVSGVSSDSGAEEEEC</sequence>
<feature type="compositionally biased region" description="Polar residues" evidence="1">
    <location>
        <begin position="18"/>
        <end position="34"/>
    </location>
</feature>
<evidence type="ECO:0000313" key="3">
    <source>
        <dbReference type="Proteomes" id="UP000494363"/>
    </source>
</evidence>
<dbReference type="AlphaFoldDB" id="A0A6J5FDU1"/>